<reference evidence="8 9" key="1">
    <citation type="journal article" date="2013" name="Int. J. Syst. Evol. Microbiol.">
        <title>Marinicauda pacifica gen. nov., sp. nov., a prosthecate alphaproteobacterium of the family Hyphomonadaceae isolated from deep seawater.</title>
        <authorList>
            <person name="Zhang X.Y."/>
            <person name="Li G.W."/>
            <person name="Wang C.S."/>
            <person name="Zhang Y.J."/>
            <person name="Xu X.W."/>
            <person name="Li H."/>
            <person name="Liu A."/>
            <person name="Liu C."/>
            <person name="Xie B.B."/>
            <person name="Qin Q.L."/>
            <person name="Xu Z."/>
            <person name="Chen X.L."/>
            <person name="Zhou B.C."/>
            <person name="Zhang Y.Z."/>
        </authorList>
    </citation>
    <scope>NUCLEOTIDE SEQUENCE [LARGE SCALE GENOMIC DNA]</scope>
    <source>
        <strain evidence="8 9">P-1 km-3</strain>
    </source>
</reference>
<evidence type="ECO:0000256" key="6">
    <source>
        <dbReference type="SAM" id="Phobius"/>
    </source>
</evidence>
<dbReference type="InterPro" id="IPR051401">
    <property type="entry name" value="GtrA_CellWall_Glycosyl"/>
</dbReference>
<keyword evidence="4 6" id="KW-1133">Transmembrane helix</keyword>
<gene>
    <name evidence="8" type="ORF">E5162_10640</name>
</gene>
<evidence type="ECO:0000256" key="5">
    <source>
        <dbReference type="ARBA" id="ARBA00023136"/>
    </source>
</evidence>
<evidence type="ECO:0000256" key="3">
    <source>
        <dbReference type="ARBA" id="ARBA00022692"/>
    </source>
</evidence>
<dbReference type="InterPro" id="IPR007267">
    <property type="entry name" value="GtrA_DPMS_TM"/>
</dbReference>
<feature type="transmembrane region" description="Helical" evidence="6">
    <location>
        <begin position="12"/>
        <end position="35"/>
    </location>
</feature>
<dbReference type="Pfam" id="PF04138">
    <property type="entry name" value="GtrA_DPMS_TM"/>
    <property type="match status" value="1"/>
</dbReference>
<dbReference type="GO" id="GO:0005886">
    <property type="term" value="C:plasma membrane"/>
    <property type="evidence" value="ECO:0007669"/>
    <property type="project" value="TreeGrafter"/>
</dbReference>
<protein>
    <submittedName>
        <fullName evidence="8">GtrA family protein</fullName>
    </submittedName>
</protein>
<dbReference type="PANTHER" id="PTHR38459">
    <property type="entry name" value="PROPHAGE BACTOPRENOL-LINKED GLUCOSE TRANSLOCASE HOMOLOG"/>
    <property type="match status" value="1"/>
</dbReference>
<keyword evidence="9" id="KW-1185">Reference proteome</keyword>
<feature type="transmembrane region" description="Helical" evidence="6">
    <location>
        <begin position="41"/>
        <end position="62"/>
    </location>
</feature>
<proteinExistence type="inferred from homology"/>
<dbReference type="Proteomes" id="UP000305451">
    <property type="component" value="Unassembled WGS sequence"/>
</dbReference>
<keyword evidence="5 6" id="KW-0472">Membrane</keyword>
<evidence type="ECO:0000256" key="2">
    <source>
        <dbReference type="ARBA" id="ARBA00009399"/>
    </source>
</evidence>
<evidence type="ECO:0000313" key="9">
    <source>
        <dbReference type="Proteomes" id="UP000305451"/>
    </source>
</evidence>
<dbReference type="OrthoDB" id="7060875at2"/>
<name>A0A4S2H8G1_9PROT</name>
<accession>A0A4S2H8G1</accession>
<comment type="subcellular location">
    <subcellularLocation>
        <location evidence="1">Membrane</location>
        <topology evidence="1">Multi-pass membrane protein</topology>
    </subcellularLocation>
</comment>
<comment type="caution">
    <text evidence="8">The sequence shown here is derived from an EMBL/GenBank/DDBJ whole genome shotgun (WGS) entry which is preliminary data.</text>
</comment>
<dbReference type="GO" id="GO:0000271">
    <property type="term" value="P:polysaccharide biosynthetic process"/>
    <property type="evidence" value="ECO:0007669"/>
    <property type="project" value="InterPro"/>
</dbReference>
<evidence type="ECO:0000259" key="7">
    <source>
        <dbReference type="Pfam" id="PF04138"/>
    </source>
</evidence>
<organism evidence="8 9">
    <name type="scientific">Marinicauda pacifica</name>
    <dbReference type="NCBI Taxonomy" id="1133559"/>
    <lineage>
        <taxon>Bacteria</taxon>
        <taxon>Pseudomonadati</taxon>
        <taxon>Pseudomonadota</taxon>
        <taxon>Alphaproteobacteria</taxon>
        <taxon>Maricaulales</taxon>
        <taxon>Maricaulaceae</taxon>
        <taxon>Marinicauda</taxon>
    </lineage>
</organism>
<keyword evidence="3 6" id="KW-0812">Transmembrane</keyword>
<evidence type="ECO:0000256" key="1">
    <source>
        <dbReference type="ARBA" id="ARBA00004141"/>
    </source>
</evidence>
<dbReference type="AlphaFoldDB" id="A0A4S2H8G1"/>
<feature type="transmembrane region" description="Helical" evidence="6">
    <location>
        <begin position="106"/>
        <end position="127"/>
    </location>
</feature>
<sequence length="152" mass="16908">MPARTSTMSREFITFVVAGAIAAAINWLSNVLLLFVMPLEWSVVVAYLIGMTTAYTLNRIFVFKLSGRQVHEEYVRFAIVNVIALAQVWLVTMGLARLLLPAIGWTFYPAELAHAVGVASPIVTSYLGHRYFTFAPKPVLEPLDPPQQDDQP</sequence>
<feature type="transmembrane region" description="Helical" evidence="6">
    <location>
        <begin position="74"/>
        <end position="100"/>
    </location>
</feature>
<dbReference type="EMBL" id="SRXV01000003">
    <property type="protein sequence ID" value="TGY92117.1"/>
    <property type="molecule type" value="Genomic_DNA"/>
</dbReference>
<evidence type="ECO:0000256" key="4">
    <source>
        <dbReference type="ARBA" id="ARBA00022989"/>
    </source>
</evidence>
<comment type="similarity">
    <text evidence="2">Belongs to the GtrA family.</text>
</comment>
<feature type="domain" description="GtrA/DPMS transmembrane" evidence="7">
    <location>
        <begin position="14"/>
        <end position="134"/>
    </location>
</feature>
<evidence type="ECO:0000313" key="8">
    <source>
        <dbReference type="EMBL" id="TGY92117.1"/>
    </source>
</evidence>
<dbReference type="PANTHER" id="PTHR38459:SF1">
    <property type="entry name" value="PROPHAGE BACTOPRENOL-LINKED GLUCOSE TRANSLOCASE HOMOLOG"/>
    <property type="match status" value="1"/>
</dbReference>